<sequence>MALFAVTYRYADDTARLDEHRPRHRAFLRGLHEQGRLRLSGPTDGGATALIIMEADNAEAVETDLDQDPFRLEGLIAERTVQPWAIVIGSLPSGADNT</sequence>
<gene>
    <name evidence="3" type="ORF">BKD30_12980</name>
</gene>
<evidence type="ECO:0000259" key="2">
    <source>
        <dbReference type="Pfam" id="PF03795"/>
    </source>
</evidence>
<organism evidence="3 4">
    <name type="scientific">Tersicoccus phoenicis</name>
    <dbReference type="NCBI Taxonomy" id="554083"/>
    <lineage>
        <taxon>Bacteria</taxon>
        <taxon>Bacillati</taxon>
        <taxon>Actinomycetota</taxon>
        <taxon>Actinomycetes</taxon>
        <taxon>Micrococcales</taxon>
        <taxon>Micrococcaceae</taxon>
        <taxon>Tersicoccus</taxon>
    </lineage>
</organism>
<dbReference type="EMBL" id="MRDE01000076">
    <property type="protein sequence ID" value="OMH23264.1"/>
    <property type="molecule type" value="Genomic_DNA"/>
</dbReference>
<dbReference type="OrthoDB" id="8968203at2"/>
<accession>A0A1R1L6V9</accession>
<comment type="similarity">
    <text evidence="1">Belongs to the YciI family.</text>
</comment>
<evidence type="ECO:0000313" key="4">
    <source>
        <dbReference type="Proteomes" id="UP000187085"/>
    </source>
</evidence>
<dbReference type="Pfam" id="PF03795">
    <property type="entry name" value="YCII"/>
    <property type="match status" value="1"/>
</dbReference>
<dbReference type="Proteomes" id="UP000187085">
    <property type="component" value="Unassembled WGS sequence"/>
</dbReference>
<dbReference type="AlphaFoldDB" id="A0A1R1L6V9"/>
<dbReference type="STRING" id="554083.BKD30_12980"/>
<reference evidence="3 4" key="1">
    <citation type="submission" date="2016-12" db="EMBL/GenBank/DDBJ databases">
        <title>Draft genome of Tersicoccus phoenicis 1P05MA.</title>
        <authorList>
            <person name="Nakajima Y."/>
            <person name="Yoshizawa S."/>
            <person name="Nakamura K."/>
            <person name="Ogura Y."/>
            <person name="Hayashi T."/>
            <person name="Kogure K."/>
        </authorList>
    </citation>
    <scope>NUCLEOTIDE SEQUENCE [LARGE SCALE GENOMIC DNA]</scope>
    <source>
        <strain evidence="3 4">1p05MA</strain>
    </source>
</reference>
<comment type="caution">
    <text evidence="3">The sequence shown here is derived from an EMBL/GenBank/DDBJ whole genome shotgun (WGS) entry which is preliminary data.</text>
</comment>
<name>A0A1R1L6V9_9MICC</name>
<dbReference type="Gene3D" id="3.30.70.1060">
    <property type="entry name" value="Dimeric alpha+beta barrel"/>
    <property type="match status" value="1"/>
</dbReference>
<evidence type="ECO:0000313" key="3">
    <source>
        <dbReference type="EMBL" id="OMH23264.1"/>
    </source>
</evidence>
<keyword evidence="4" id="KW-1185">Reference proteome</keyword>
<dbReference type="SUPFAM" id="SSF54909">
    <property type="entry name" value="Dimeric alpha+beta barrel"/>
    <property type="match status" value="1"/>
</dbReference>
<proteinExistence type="inferred from homology"/>
<dbReference type="InterPro" id="IPR005545">
    <property type="entry name" value="YCII"/>
</dbReference>
<feature type="domain" description="YCII-related" evidence="2">
    <location>
        <begin position="4"/>
        <end position="84"/>
    </location>
</feature>
<dbReference type="InterPro" id="IPR011008">
    <property type="entry name" value="Dimeric_a/b-barrel"/>
</dbReference>
<dbReference type="RefSeq" id="WP_076705242.1">
    <property type="nucleotide sequence ID" value="NZ_MRDE01000076.1"/>
</dbReference>
<evidence type="ECO:0000256" key="1">
    <source>
        <dbReference type="ARBA" id="ARBA00007689"/>
    </source>
</evidence>
<protein>
    <recommendedName>
        <fullName evidence="2">YCII-related domain-containing protein</fullName>
    </recommendedName>
</protein>